<evidence type="ECO:0000313" key="4">
    <source>
        <dbReference type="Proteomes" id="UP001258315"/>
    </source>
</evidence>
<dbReference type="RefSeq" id="WP_311952475.1">
    <property type="nucleotide sequence ID" value="NZ_JAVLVU010000001.1"/>
</dbReference>
<dbReference type="PANTHER" id="PTHR46401">
    <property type="entry name" value="GLYCOSYLTRANSFERASE WBBK-RELATED"/>
    <property type="match status" value="1"/>
</dbReference>
<dbReference type="InterPro" id="IPR001296">
    <property type="entry name" value="Glyco_trans_1"/>
</dbReference>
<dbReference type="Proteomes" id="UP001258315">
    <property type="component" value="Unassembled WGS sequence"/>
</dbReference>
<keyword evidence="1" id="KW-0808">Transferase</keyword>
<dbReference type="Gene3D" id="3.40.50.2000">
    <property type="entry name" value="Glycogen Phosphorylase B"/>
    <property type="match status" value="2"/>
</dbReference>
<evidence type="ECO:0000256" key="1">
    <source>
        <dbReference type="ARBA" id="ARBA00022679"/>
    </source>
</evidence>
<reference evidence="4" key="1">
    <citation type="submission" date="2023-07" db="EMBL/GenBank/DDBJ databases">
        <title>Functional and genomic diversity of the sorghum phyllosphere microbiome.</title>
        <authorList>
            <person name="Shade A."/>
        </authorList>
    </citation>
    <scope>NUCLEOTIDE SEQUENCE [LARGE SCALE GENOMIC DNA]</scope>
    <source>
        <strain evidence="4">SORGH_AS_0422</strain>
    </source>
</reference>
<organism evidence="3 4">
    <name type="scientific">Mucilaginibacter terrae</name>
    <dbReference type="NCBI Taxonomy" id="1955052"/>
    <lineage>
        <taxon>Bacteria</taxon>
        <taxon>Pseudomonadati</taxon>
        <taxon>Bacteroidota</taxon>
        <taxon>Sphingobacteriia</taxon>
        <taxon>Sphingobacteriales</taxon>
        <taxon>Sphingobacteriaceae</taxon>
        <taxon>Mucilaginibacter</taxon>
    </lineage>
</organism>
<dbReference type="PANTHER" id="PTHR46401:SF2">
    <property type="entry name" value="GLYCOSYLTRANSFERASE WBBK-RELATED"/>
    <property type="match status" value="1"/>
</dbReference>
<evidence type="ECO:0000259" key="2">
    <source>
        <dbReference type="Pfam" id="PF00534"/>
    </source>
</evidence>
<dbReference type="SUPFAM" id="SSF53756">
    <property type="entry name" value="UDP-Glycosyltransferase/glycogen phosphorylase"/>
    <property type="match status" value="1"/>
</dbReference>
<evidence type="ECO:0000313" key="3">
    <source>
        <dbReference type="EMBL" id="MDT3404785.1"/>
    </source>
</evidence>
<proteinExistence type="predicted"/>
<keyword evidence="4" id="KW-1185">Reference proteome</keyword>
<feature type="domain" description="Glycosyl transferase family 1" evidence="2">
    <location>
        <begin position="178"/>
        <end position="340"/>
    </location>
</feature>
<gene>
    <name evidence="3" type="ORF">QE417_003857</name>
</gene>
<name>A0ABU3GYQ4_9SPHI</name>
<protein>
    <submittedName>
        <fullName evidence="3">Glycosyltransferase involved in cell wall biosynthesis</fullName>
    </submittedName>
</protein>
<dbReference type="Pfam" id="PF00534">
    <property type="entry name" value="Glycos_transf_1"/>
    <property type="match status" value="1"/>
</dbReference>
<sequence>MESKIIVHVSQIDISPETGMGRVEYYWKDAFERAGYQFIHIGPTEVGPVKHGALFPRKAYQYFKKLNIKPLCFIVHEPAAGAFVKKGIPCFVESHGVERRNWEATLNGTVPGIKEEPIKWRTRLLYPIWRLSGCDKGLRYANKLLLINTDDKVFVKKRYNREDKDILVFKNGVNALPPVEGSNNGTFTVLFNATWVMRKGVRVLIDAAALLYKQGLKINYLLIGGSRDEQTVLSSWPHELHPFVTVVPRFKQQEEVNYLAKASVLVLPSYAEGQPLSLLQAMAAGKCAITSNADGQKDLITNGVNGFLFTNGSHEELADQIKHCYNNPEVVAGVGANAKEYTRNLTWENVSNQIVEFVVANSK</sequence>
<dbReference type="EMBL" id="JAVLVU010000001">
    <property type="protein sequence ID" value="MDT3404785.1"/>
    <property type="molecule type" value="Genomic_DNA"/>
</dbReference>
<accession>A0ABU3GYQ4</accession>
<comment type="caution">
    <text evidence="3">The sequence shown here is derived from an EMBL/GenBank/DDBJ whole genome shotgun (WGS) entry which is preliminary data.</text>
</comment>